<sequence>MLCGAGGSTVKLDIFVAAHTGRTLPGCSGGLPSPAQPSGLKLDDEKRMYPDLTYHVWSVFSSPIDL</sequence>
<comment type="caution">
    <text evidence="1">The sequence shown here is derived from an EMBL/GenBank/DDBJ whole genome shotgun (WGS) entry which is preliminary data.</text>
</comment>
<dbReference type="EMBL" id="BPLR01004305">
    <property type="protein sequence ID" value="GIX93859.1"/>
    <property type="molecule type" value="Genomic_DNA"/>
</dbReference>
<organism evidence="1 2">
    <name type="scientific">Caerostris extrusa</name>
    <name type="common">Bark spider</name>
    <name type="synonym">Caerostris bankana</name>
    <dbReference type="NCBI Taxonomy" id="172846"/>
    <lineage>
        <taxon>Eukaryota</taxon>
        <taxon>Metazoa</taxon>
        <taxon>Ecdysozoa</taxon>
        <taxon>Arthropoda</taxon>
        <taxon>Chelicerata</taxon>
        <taxon>Arachnida</taxon>
        <taxon>Araneae</taxon>
        <taxon>Araneomorphae</taxon>
        <taxon>Entelegynae</taxon>
        <taxon>Araneoidea</taxon>
        <taxon>Araneidae</taxon>
        <taxon>Caerostris</taxon>
    </lineage>
</organism>
<gene>
    <name evidence="1" type="ORF">CEXT_614751</name>
</gene>
<evidence type="ECO:0000313" key="2">
    <source>
        <dbReference type="Proteomes" id="UP001054945"/>
    </source>
</evidence>
<accession>A0AAV4PB59</accession>
<dbReference type="Proteomes" id="UP001054945">
    <property type="component" value="Unassembled WGS sequence"/>
</dbReference>
<proteinExistence type="predicted"/>
<name>A0AAV4PB59_CAEEX</name>
<keyword evidence="2" id="KW-1185">Reference proteome</keyword>
<evidence type="ECO:0000313" key="1">
    <source>
        <dbReference type="EMBL" id="GIX93859.1"/>
    </source>
</evidence>
<dbReference type="AlphaFoldDB" id="A0AAV4PB59"/>
<protein>
    <submittedName>
        <fullName evidence="1">Uncharacterized protein</fullName>
    </submittedName>
</protein>
<reference evidence="1 2" key="1">
    <citation type="submission" date="2021-06" db="EMBL/GenBank/DDBJ databases">
        <title>Caerostris extrusa draft genome.</title>
        <authorList>
            <person name="Kono N."/>
            <person name="Arakawa K."/>
        </authorList>
    </citation>
    <scope>NUCLEOTIDE SEQUENCE [LARGE SCALE GENOMIC DNA]</scope>
</reference>